<dbReference type="PROSITE" id="PS50977">
    <property type="entry name" value="HTH_TETR_2"/>
    <property type="match status" value="1"/>
</dbReference>
<dbReference type="InterPro" id="IPR047923">
    <property type="entry name" value="ArpA-like"/>
</dbReference>
<dbReference type="SUPFAM" id="SSF48498">
    <property type="entry name" value="Tetracyclin repressor-like, C-terminal domain"/>
    <property type="match status" value="1"/>
</dbReference>
<organism evidence="6 7">
    <name type="scientific">Frondihabitans sucicola</name>
    <dbReference type="NCBI Taxonomy" id="1268041"/>
    <lineage>
        <taxon>Bacteria</taxon>
        <taxon>Bacillati</taxon>
        <taxon>Actinomycetota</taxon>
        <taxon>Actinomycetes</taxon>
        <taxon>Micrococcales</taxon>
        <taxon>Microbacteriaceae</taxon>
        <taxon>Frondihabitans</taxon>
    </lineage>
</organism>
<dbReference type="Gene3D" id="1.10.357.10">
    <property type="entry name" value="Tetracycline Repressor, domain 2"/>
    <property type="match status" value="1"/>
</dbReference>
<dbReference type="InterPro" id="IPR050109">
    <property type="entry name" value="HTH-type_TetR-like_transc_reg"/>
</dbReference>
<dbReference type="Proteomes" id="UP001321486">
    <property type="component" value="Chromosome"/>
</dbReference>
<accession>A0ABN6XTX2</accession>
<feature type="domain" description="HTH tetR-type" evidence="5">
    <location>
        <begin position="8"/>
        <end position="68"/>
    </location>
</feature>
<dbReference type="NCBIfam" id="NF041196">
    <property type="entry name" value="ScbR_bind_reg"/>
    <property type="match status" value="1"/>
</dbReference>
<dbReference type="InterPro" id="IPR054126">
    <property type="entry name" value="CprB_TetR_C"/>
</dbReference>
<evidence type="ECO:0000313" key="6">
    <source>
        <dbReference type="EMBL" id="BDZ48462.1"/>
    </source>
</evidence>
<evidence type="ECO:0000256" key="4">
    <source>
        <dbReference type="PROSITE-ProRule" id="PRU00335"/>
    </source>
</evidence>
<keyword evidence="7" id="KW-1185">Reference proteome</keyword>
<dbReference type="Pfam" id="PF00440">
    <property type="entry name" value="TetR_N"/>
    <property type="match status" value="1"/>
</dbReference>
<dbReference type="InterPro" id="IPR023772">
    <property type="entry name" value="DNA-bd_HTH_TetR-type_CS"/>
</dbReference>
<gene>
    <name evidence="6" type="ORF">GCM10025867_07030</name>
</gene>
<feature type="DNA-binding region" description="H-T-H motif" evidence="4">
    <location>
        <begin position="31"/>
        <end position="50"/>
    </location>
</feature>
<dbReference type="PROSITE" id="PS01081">
    <property type="entry name" value="HTH_TETR_1"/>
    <property type="match status" value="1"/>
</dbReference>
<reference evidence="7" key="1">
    <citation type="journal article" date="2019" name="Int. J. Syst. Evol. Microbiol.">
        <title>The Global Catalogue of Microorganisms (GCM) 10K type strain sequencing project: providing services to taxonomists for standard genome sequencing and annotation.</title>
        <authorList>
            <consortium name="The Broad Institute Genomics Platform"/>
            <consortium name="The Broad Institute Genome Sequencing Center for Infectious Disease"/>
            <person name="Wu L."/>
            <person name="Ma J."/>
        </authorList>
    </citation>
    <scope>NUCLEOTIDE SEQUENCE [LARGE SCALE GENOMIC DNA]</scope>
    <source>
        <strain evidence="7">NBRC 108728</strain>
    </source>
</reference>
<dbReference type="RefSeq" id="WP_286345432.1">
    <property type="nucleotide sequence ID" value="NZ_AP027732.1"/>
</dbReference>
<keyword evidence="2 4" id="KW-0238">DNA-binding</keyword>
<sequence length="210" mass="22898">MPTQERAVVTRASIVQGAAVVFDERGYANASLDLIAEQANVTRGALYFHFKAKDALANAVIEEQHRISRSYAEHALTEARSALEGMIRMSAGLARQLTTEVVVSAGIRLTTDGTASELSAKDPYRDWMDTFVTLIGLAIEQGDFRDDVDPVRVAGFIIPAYTGVQLVSDTLHDRADLFERVSDLWSLLLPGLVRPERLADATALLTLVAP</sequence>
<name>A0ABN6XTX2_9MICO</name>
<evidence type="ECO:0000256" key="1">
    <source>
        <dbReference type="ARBA" id="ARBA00023015"/>
    </source>
</evidence>
<dbReference type="InterPro" id="IPR036271">
    <property type="entry name" value="Tet_transcr_reg_TetR-rel_C_sf"/>
</dbReference>
<dbReference type="PANTHER" id="PTHR30055">
    <property type="entry name" value="HTH-TYPE TRANSCRIPTIONAL REGULATOR RUTR"/>
    <property type="match status" value="1"/>
</dbReference>
<keyword evidence="3" id="KW-0804">Transcription</keyword>
<evidence type="ECO:0000256" key="2">
    <source>
        <dbReference type="ARBA" id="ARBA00023125"/>
    </source>
</evidence>
<dbReference type="PANTHER" id="PTHR30055:SF234">
    <property type="entry name" value="HTH-TYPE TRANSCRIPTIONAL REGULATOR BETI"/>
    <property type="match status" value="1"/>
</dbReference>
<keyword evidence="1" id="KW-0805">Transcription regulation</keyword>
<dbReference type="SUPFAM" id="SSF46689">
    <property type="entry name" value="Homeodomain-like"/>
    <property type="match status" value="1"/>
</dbReference>
<evidence type="ECO:0000259" key="5">
    <source>
        <dbReference type="PROSITE" id="PS50977"/>
    </source>
</evidence>
<dbReference type="Pfam" id="PF21935">
    <property type="entry name" value="TetR_C_45"/>
    <property type="match status" value="1"/>
</dbReference>
<protein>
    <submittedName>
        <fullName evidence="6">TetR family transcriptional regulator</fullName>
    </submittedName>
</protein>
<evidence type="ECO:0000313" key="7">
    <source>
        <dbReference type="Proteomes" id="UP001321486"/>
    </source>
</evidence>
<proteinExistence type="predicted"/>
<evidence type="ECO:0000256" key="3">
    <source>
        <dbReference type="ARBA" id="ARBA00023163"/>
    </source>
</evidence>
<dbReference type="EMBL" id="AP027732">
    <property type="protein sequence ID" value="BDZ48462.1"/>
    <property type="molecule type" value="Genomic_DNA"/>
</dbReference>
<dbReference type="InterPro" id="IPR001647">
    <property type="entry name" value="HTH_TetR"/>
</dbReference>
<dbReference type="PRINTS" id="PR00455">
    <property type="entry name" value="HTHTETR"/>
</dbReference>
<dbReference type="InterPro" id="IPR009057">
    <property type="entry name" value="Homeodomain-like_sf"/>
</dbReference>